<dbReference type="RefSeq" id="WP_102330074.1">
    <property type="nucleotide sequence ID" value="NZ_CP058566.2"/>
</dbReference>
<dbReference type="PANTHER" id="PTHR36832">
    <property type="entry name" value="SLR1174 PROTEIN-RELATED"/>
    <property type="match status" value="1"/>
</dbReference>
<comment type="caution">
    <text evidence="1">The sequence shown here is derived from an EMBL/GenBank/DDBJ whole genome shotgun (WGS) entry which is preliminary data.</text>
</comment>
<dbReference type="AlphaFoldDB" id="A0A2P5P8G8"/>
<evidence type="ECO:0000313" key="1">
    <source>
        <dbReference type="EMBL" id="PPD58590.1"/>
    </source>
</evidence>
<accession>A0A2P5P8G8</accession>
<dbReference type="OrthoDB" id="9788195at2"/>
<sequence>MKYYLELYRQQFRVTFASMFQYRAALLIWMIWQVSEPLVLLIVWSVVANASGGNVGGYSASGFAAYYVMFMIVNQLTYTWIMYEFEYRIREGGLSARLLKPVHPIHSDIADNISSKLITFPVILVIATGLALAFHASFSFTPLMLLLSVPAIFFAFLLRFLLEWTLSLAAFWTTRVGAVNQTYFMFILLFSGQLAPLTLMPSAIQFVGQILPFYWMIGFPVRLLLGQLSTGEVLAGIGVQIIWVALALGLVRIVWRSGIKIYSAVGA</sequence>
<reference evidence="1 2" key="1">
    <citation type="journal article" date="2017" name="ISME J.">
        <title>Grape pomace compost harbors organohalide-respiring Dehalogenimonas species with novel reductive dehalogenase genes.</title>
        <authorList>
            <person name="Yang Y."/>
            <person name="Higgins S.A."/>
            <person name="Yan J."/>
            <person name="Simsir B."/>
            <person name="Chourey K."/>
            <person name="Iyer R."/>
            <person name="Hettich R.L."/>
            <person name="Baldwin B."/>
            <person name="Ogles D.M."/>
            <person name="Loffler F.E."/>
        </authorList>
    </citation>
    <scope>NUCLEOTIDE SEQUENCE [LARGE SCALE GENOMIC DNA]</scope>
    <source>
        <strain evidence="1 2">GP</strain>
    </source>
</reference>
<keyword evidence="2" id="KW-1185">Reference proteome</keyword>
<organism evidence="1 2">
    <name type="scientific">Dehalogenimonas etheniformans</name>
    <dbReference type="NCBI Taxonomy" id="1536648"/>
    <lineage>
        <taxon>Bacteria</taxon>
        <taxon>Bacillati</taxon>
        <taxon>Chloroflexota</taxon>
        <taxon>Dehalococcoidia</taxon>
        <taxon>Dehalococcoidales</taxon>
        <taxon>Dehalococcoidaceae</taxon>
        <taxon>Dehalogenimonas</taxon>
    </lineage>
</organism>
<proteinExistence type="predicted"/>
<dbReference type="InterPro" id="IPR010390">
    <property type="entry name" value="ABC-2_transporter-like"/>
</dbReference>
<dbReference type="PANTHER" id="PTHR36832:SF1">
    <property type="entry name" value="SLR1174 PROTEIN"/>
    <property type="match status" value="1"/>
</dbReference>
<protein>
    <submittedName>
        <fullName evidence="1">ABC transporter permease</fullName>
    </submittedName>
</protein>
<dbReference type="EMBL" id="JQAN02000006">
    <property type="protein sequence ID" value="PPD58590.1"/>
    <property type="molecule type" value="Genomic_DNA"/>
</dbReference>
<evidence type="ECO:0000313" key="2">
    <source>
        <dbReference type="Proteomes" id="UP000235653"/>
    </source>
</evidence>
<gene>
    <name evidence="1" type="ORF">JP09_001530</name>
</gene>
<dbReference type="Proteomes" id="UP000235653">
    <property type="component" value="Unassembled WGS sequence"/>
</dbReference>
<dbReference type="Pfam" id="PF06182">
    <property type="entry name" value="ABC2_membrane_6"/>
    <property type="match status" value="1"/>
</dbReference>
<name>A0A2P5P8G8_9CHLR</name>